<keyword evidence="3" id="KW-0735">Signal-anchor</keyword>
<evidence type="ECO:0000256" key="2">
    <source>
        <dbReference type="ARBA" id="ARBA00022748"/>
    </source>
</evidence>
<dbReference type="PANTHER" id="PTHR42852:SF6">
    <property type="entry name" value="THIOL:DISULFIDE INTERCHANGE PROTEIN DSBE"/>
    <property type="match status" value="1"/>
</dbReference>
<feature type="domain" description="Thioredoxin" evidence="7">
    <location>
        <begin position="81"/>
        <end position="221"/>
    </location>
</feature>
<dbReference type="PANTHER" id="PTHR42852">
    <property type="entry name" value="THIOL:DISULFIDE INTERCHANGE PROTEIN DSBE"/>
    <property type="match status" value="1"/>
</dbReference>
<feature type="signal peptide" evidence="6">
    <location>
        <begin position="1"/>
        <end position="35"/>
    </location>
</feature>
<comment type="subcellular location">
    <subcellularLocation>
        <location evidence="1">Cell envelope</location>
    </subcellularLocation>
</comment>
<comment type="caution">
    <text evidence="8">The sequence shown here is derived from an EMBL/GenBank/DDBJ whole genome shotgun (WGS) entry which is preliminary data.</text>
</comment>
<dbReference type="PROSITE" id="PS51257">
    <property type="entry name" value="PROKAR_LIPOPROTEIN"/>
    <property type="match status" value="1"/>
</dbReference>
<dbReference type="OrthoDB" id="9796554at2"/>
<gene>
    <name evidence="8" type="ORF">FE697_004345</name>
</gene>
<evidence type="ECO:0000256" key="6">
    <source>
        <dbReference type="SAM" id="SignalP"/>
    </source>
</evidence>
<keyword evidence="2" id="KW-0201">Cytochrome c-type biogenesis</keyword>
<dbReference type="EMBL" id="VDFQ02000001">
    <property type="protein sequence ID" value="KAA1425113.1"/>
    <property type="molecule type" value="Genomic_DNA"/>
</dbReference>
<dbReference type="RefSeq" id="WP_149768287.1">
    <property type="nucleotide sequence ID" value="NZ_VDFQ02000001.1"/>
</dbReference>
<name>A0A5Q6S3Z4_9ACTN</name>
<dbReference type="SUPFAM" id="SSF52833">
    <property type="entry name" value="Thioredoxin-like"/>
    <property type="match status" value="1"/>
</dbReference>
<dbReference type="Pfam" id="PF08534">
    <property type="entry name" value="Redoxin"/>
    <property type="match status" value="1"/>
</dbReference>
<dbReference type="GO" id="GO:0017004">
    <property type="term" value="P:cytochrome complex assembly"/>
    <property type="evidence" value="ECO:0007669"/>
    <property type="project" value="UniProtKB-KW"/>
</dbReference>
<evidence type="ECO:0000256" key="4">
    <source>
        <dbReference type="ARBA" id="ARBA00023157"/>
    </source>
</evidence>
<dbReference type="CDD" id="cd02966">
    <property type="entry name" value="TlpA_like_family"/>
    <property type="match status" value="1"/>
</dbReference>
<keyword evidence="5" id="KW-0676">Redox-active center</keyword>
<dbReference type="PROSITE" id="PS00194">
    <property type="entry name" value="THIOREDOXIN_1"/>
    <property type="match status" value="1"/>
</dbReference>
<dbReference type="InterPro" id="IPR017937">
    <property type="entry name" value="Thioredoxin_CS"/>
</dbReference>
<dbReference type="Gene3D" id="3.40.30.10">
    <property type="entry name" value="Glutaredoxin"/>
    <property type="match status" value="1"/>
</dbReference>
<reference evidence="8 9" key="1">
    <citation type="submission" date="2019-09" db="EMBL/GenBank/DDBJ databases">
        <title>Mumia zhuanghuii sp. nov. isolated from the intestinal contents of plateau pika (Ochotona curzoniae) in the Qinghai-Tibet plateau of China.</title>
        <authorList>
            <person name="Tian Z."/>
        </authorList>
    </citation>
    <scope>NUCLEOTIDE SEQUENCE [LARGE SCALE GENOMIC DNA]</scope>
    <source>
        <strain evidence="9">350</strain>
    </source>
</reference>
<dbReference type="InterPro" id="IPR013766">
    <property type="entry name" value="Thioredoxin_domain"/>
</dbReference>
<dbReference type="GO" id="GO:0016491">
    <property type="term" value="F:oxidoreductase activity"/>
    <property type="evidence" value="ECO:0007669"/>
    <property type="project" value="InterPro"/>
</dbReference>
<proteinExistence type="predicted"/>
<evidence type="ECO:0000313" key="9">
    <source>
        <dbReference type="Proteomes" id="UP000307768"/>
    </source>
</evidence>
<accession>A0A5Q6S3Z4</accession>
<evidence type="ECO:0000256" key="5">
    <source>
        <dbReference type="ARBA" id="ARBA00023284"/>
    </source>
</evidence>
<dbReference type="AlphaFoldDB" id="A0A5Q6S3Z4"/>
<evidence type="ECO:0000259" key="7">
    <source>
        <dbReference type="PROSITE" id="PS51352"/>
    </source>
</evidence>
<dbReference type="Proteomes" id="UP000307768">
    <property type="component" value="Unassembled WGS sequence"/>
</dbReference>
<keyword evidence="4" id="KW-1015">Disulfide bond</keyword>
<protein>
    <submittedName>
        <fullName evidence="8">TlpA family protein disulfide reductase</fullName>
    </submittedName>
</protein>
<evidence type="ECO:0000313" key="8">
    <source>
        <dbReference type="EMBL" id="KAA1425113.1"/>
    </source>
</evidence>
<keyword evidence="6" id="KW-0732">Signal</keyword>
<evidence type="ECO:0000256" key="3">
    <source>
        <dbReference type="ARBA" id="ARBA00022968"/>
    </source>
</evidence>
<dbReference type="InterPro" id="IPR050553">
    <property type="entry name" value="Thioredoxin_ResA/DsbE_sf"/>
</dbReference>
<keyword evidence="3" id="KW-0812">Transmembrane</keyword>
<dbReference type="InterPro" id="IPR013740">
    <property type="entry name" value="Redoxin"/>
</dbReference>
<dbReference type="GO" id="GO:0030313">
    <property type="term" value="C:cell envelope"/>
    <property type="evidence" value="ECO:0007669"/>
    <property type="project" value="UniProtKB-SubCell"/>
</dbReference>
<dbReference type="InterPro" id="IPR036249">
    <property type="entry name" value="Thioredoxin-like_sf"/>
</dbReference>
<sequence>MSRTPVPGAGRAGARRRLALPVLLLGAVLALTACGGDDLVPADGGGPTSDAAGSSVVDTPELRALKADAGIEDCPRTSRRGAVEGGLPGVYLECLGGGAPVSLPGLPATPTVINVWATWCGPCRDELPHLARLHAEAGDELAVLGINFRDPDPAGALELAKETGVTYPLVSDPEQSVAKDLGVVGLPQTVFVDAAGEVVATERVPITSYDQLRSLVKEHLGVDLA</sequence>
<dbReference type="PROSITE" id="PS51352">
    <property type="entry name" value="THIOREDOXIN_2"/>
    <property type="match status" value="1"/>
</dbReference>
<organism evidence="8 9">
    <name type="scientific">Mumia zhuanghuii</name>
    <dbReference type="NCBI Taxonomy" id="2585211"/>
    <lineage>
        <taxon>Bacteria</taxon>
        <taxon>Bacillati</taxon>
        <taxon>Actinomycetota</taxon>
        <taxon>Actinomycetes</taxon>
        <taxon>Propionibacteriales</taxon>
        <taxon>Nocardioidaceae</taxon>
        <taxon>Mumia</taxon>
    </lineage>
</organism>
<feature type="chain" id="PRO_5038991870" evidence="6">
    <location>
        <begin position="36"/>
        <end position="225"/>
    </location>
</feature>
<evidence type="ECO:0000256" key="1">
    <source>
        <dbReference type="ARBA" id="ARBA00004196"/>
    </source>
</evidence>